<reference evidence="1 2" key="1">
    <citation type="submission" date="2024-11" db="EMBL/GenBank/DDBJ databases">
        <title>Adaptive evolution of stress response genes in parasites aligns with host niche diversity.</title>
        <authorList>
            <person name="Hahn C."/>
            <person name="Resl P."/>
        </authorList>
    </citation>
    <scope>NUCLEOTIDE SEQUENCE [LARGE SCALE GENOMIC DNA]</scope>
    <source>
        <strain evidence="1">EGGRZ-B1_66</strain>
        <tissue evidence="1">Body</tissue>
    </source>
</reference>
<accession>A0ABD2QKC9</accession>
<protein>
    <submittedName>
        <fullName evidence="1">Uncharacterized protein</fullName>
    </submittedName>
</protein>
<keyword evidence="2" id="KW-1185">Reference proteome</keyword>
<sequence>MEQEREMLTVTACQSMPDLFSMAYSNSCTNVVSTSPDSSMTFTKKTNSKIKWLRKHQRFKQ</sequence>
<evidence type="ECO:0000313" key="1">
    <source>
        <dbReference type="EMBL" id="KAL3319954.1"/>
    </source>
</evidence>
<proteinExistence type="predicted"/>
<name>A0ABD2QKC9_9PLAT</name>
<dbReference type="Proteomes" id="UP001626550">
    <property type="component" value="Unassembled WGS sequence"/>
</dbReference>
<gene>
    <name evidence="1" type="ORF">Ciccas_001382</name>
</gene>
<dbReference type="AlphaFoldDB" id="A0ABD2QKC9"/>
<dbReference type="EMBL" id="JBJKFK010000088">
    <property type="protein sequence ID" value="KAL3319954.1"/>
    <property type="molecule type" value="Genomic_DNA"/>
</dbReference>
<evidence type="ECO:0000313" key="2">
    <source>
        <dbReference type="Proteomes" id="UP001626550"/>
    </source>
</evidence>
<comment type="caution">
    <text evidence="1">The sequence shown here is derived from an EMBL/GenBank/DDBJ whole genome shotgun (WGS) entry which is preliminary data.</text>
</comment>
<organism evidence="1 2">
    <name type="scientific">Cichlidogyrus casuarinus</name>
    <dbReference type="NCBI Taxonomy" id="1844966"/>
    <lineage>
        <taxon>Eukaryota</taxon>
        <taxon>Metazoa</taxon>
        <taxon>Spiralia</taxon>
        <taxon>Lophotrochozoa</taxon>
        <taxon>Platyhelminthes</taxon>
        <taxon>Monogenea</taxon>
        <taxon>Monopisthocotylea</taxon>
        <taxon>Dactylogyridea</taxon>
        <taxon>Ancyrocephalidae</taxon>
        <taxon>Cichlidogyrus</taxon>
    </lineage>
</organism>